<evidence type="ECO:0000313" key="3">
    <source>
        <dbReference type="Proteomes" id="UP000232003"/>
    </source>
</evidence>
<name>A0A2K8SRR0_9NOSO</name>
<keyword evidence="1" id="KW-0732">Signal</keyword>
<feature type="chain" id="PRO_5014823659" evidence="1">
    <location>
        <begin position="32"/>
        <end position="107"/>
    </location>
</feature>
<proteinExistence type="predicted"/>
<dbReference type="Proteomes" id="UP000232003">
    <property type="component" value="Chromosome"/>
</dbReference>
<dbReference type="RefSeq" id="WP_100899532.1">
    <property type="nucleotide sequence ID" value="NZ_CAWNNC010000001.1"/>
</dbReference>
<dbReference type="OrthoDB" id="489042at2"/>
<reference evidence="2 3" key="1">
    <citation type="submission" date="2017-11" db="EMBL/GenBank/DDBJ databases">
        <title>Complete genome of a free-living desiccation-tolerant cyanobacterium and its photosynthetic adaptation to extreme terrestrial habitat.</title>
        <authorList>
            <person name="Shang J."/>
        </authorList>
    </citation>
    <scope>NUCLEOTIDE SEQUENCE [LARGE SCALE GENOMIC DNA]</scope>
    <source>
        <strain evidence="2 3">CCNUN1</strain>
    </source>
</reference>
<gene>
    <name evidence="2" type="ORF">COO91_04064</name>
</gene>
<feature type="signal peptide" evidence="1">
    <location>
        <begin position="1"/>
        <end position="31"/>
    </location>
</feature>
<accession>A0A2K8SRR0</accession>
<protein>
    <submittedName>
        <fullName evidence="2">Uncharacterized protein</fullName>
    </submittedName>
</protein>
<organism evidence="2 3">
    <name type="scientific">Nostoc flagelliforme CCNUN1</name>
    <dbReference type="NCBI Taxonomy" id="2038116"/>
    <lineage>
        <taxon>Bacteria</taxon>
        <taxon>Bacillati</taxon>
        <taxon>Cyanobacteriota</taxon>
        <taxon>Cyanophyceae</taxon>
        <taxon>Nostocales</taxon>
        <taxon>Nostocaceae</taxon>
        <taxon>Nostoc</taxon>
    </lineage>
</organism>
<dbReference type="KEGG" id="nfl:COO91_04064"/>
<sequence length="107" mass="12192">MLNLIFTGCIKIKPLVLSTAFFLAVQTSANAEPPLPRLTPAQAQHLSRDLVPYNSQEFFRQGKNSIEREIQILKLRQLRPIKPVLKINSLPQIKTPHTQQNPNILTR</sequence>
<keyword evidence="3" id="KW-1185">Reference proteome</keyword>
<evidence type="ECO:0000313" key="2">
    <source>
        <dbReference type="EMBL" id="AUB38101.1"/>
    </source>
</evidence>
<evidence type="ECO:0000256" key="1">
    <source>
        <dbReference type="SAM" id="SignalP"/>
    </source>
</evidence>
<dbReference type="EMBL" id="CP024785">
    <property type="protein sequence ID" value="AUB38101.1"/>
    <property type="molecule type" value="Genomic_DNA"/>
</dbReference>
<dbReference type="AlphaFoldDB" id="A0A2K8SRR0"/>